<dbReference type="Pfam" id="PF00307">
    <property type="entry name" value="CH"/>
    <property type="match status" value="3"/>
</dbReference>
<evidence type="ECO:0000256" key="3">
    <source>
        <dbReference type="ARBA" id="ARBA00023203"/>
    </source>
</evidence>
<dbReference type="PROSITE" id="PS50021">
    <property type="entry name" value="CH"/>
    <property type="match status" value="3"/>
</dbReference>
<protein>
    <recommendedName>
        <fullName evidence="6">Calponin-homology (CH) domain-containing protein</fullName>
    </recommendedName>
</protein>
<proteinExistence type="inferred from homology"/>
<feature type="repeat" description="Filamin" evidence="4">
    <location>
        <begin position="671"/>
        <end position="773"/>
    </location>
</feature>
<feature type="repeat" description="Filamin" evidence="4">
    <location>
        <begin position="777"/>
        <end position="870"/>
    </location>
</feature>
<feature type="compositionally biased region" description="Polar residues" evidence="5">
    <location>
        <begin position="136"/>
        <end position="152"/>
    </location>
</feature>
<dbReference type="InterPro" id="IPR013783">
    <property type="entry name" value="Ig-like_fold"/>
</dbReference>
<reference evidence="8" key="1">
    <citation type="submission" date="2015-02" db="EMBL/GenBank/DDBJ databases">
        <title>Genome sequencing for Strongylocentrotus purpuratus.</title>
        <authorList>
            <person name="Murali S."/>
            <person name="Liu Y."/>
            <person name="Vee V."/>
            <person name="English A."/>
            <person name="Wang M."/>
            <person name="Skinner E."/>
            <person name="Han Y."/>
            <person name="Muzny D.M."/>
            <person name="Worley K.C."/>
            <person name="Gibbs R.A."/>
        </authorList>
    </citation>
    <scope>NUCLEOTIDE SEQUENCE</scope>
</reference>
<organism evidence="7 8">
    <name type="scientific">Strongylocentrotus purpuratus</name>
    <name type="common">Purple sea urchin</name>
    <dbReference type="NCBI Taxonomy" id="7668"/>
    <lineage>
        <taxon>Eukaryota</taxon>
        <taxon>Metazoa</taxon>
        <taxon>Echinodermata</taxon>
        <taxon>Eleutherozoa</taxon>
        <taxon>Echinozoa</taxon>
        <taxon>Echinoidea</taxon>
        <taxon>Euechinoidea</taxon>
        <taxon>Echinacea</taxon>
        <taxon>Camarodonta</taxon>
        <taxon>Echinidea</taxon>
        <taxon>Strongylocentrotidae</taxon>
        <taxon>Strongylocentrotus</taxon>
    </lineage>
</organism>
<dbReference type="FunFam" id="1.10.418.10:FF:000068">
    <property type="entry name" value="Putative Filamin-A"/>
    <property type="match status" value="1"/>
</dbReference>
<dbReference type="FunFam" id="1.10.418.10:FF:000078">
    <property type="entry name" value="Putative Filamin-A"/>
    <property type="match status" value="1"/>
</dbReference>
<dbReference type="GeneID" id="587438"/>
<dbReference type="AlphaFoldDB" id="A0A7M7NJS4"/>
<accession>A0A7M7NJS4</accession>
<evidence type="ECO:0000259" key="6">
    <source>
        <dbReference type="PROSITE" id="PS50021"/>
    </source>
</evidence>
<dbReference type="InterPro" id="IPR014756">
    <property type="entry name" value="Ig_E-set"/>
</dbReference>
<dbReference type="PANTHER" id="PTHR38537">
    <property type="entry name" value="JITTERBUG, ISOFORM N"/>
    <property type="match status" value="1"/>
</dbReference>
<keyword evidence="8" id="KW-1185">Reference proteome</keyword>
<dbReference type="FunFam" id="2.60.40.10:FF:001145">
    <property type="entry name" value="Jitterbug, isoform I"/>
    <property type="match status" value="1"/>
</dbReference>
<dbReference type="KEGG" id="spu:587438"/>
<feature type="region of interest" description="Disordered" evidence="5">
    <location>
        <begin position="134"/>
        <end position="157"/>
    </location>
</feature>
<dbReference type="PROSITE" id="PS00019">
    <property type="entry name" value="ACTININ_1"/>
    <property type="match status" value="1"/>
</dbReference>
<dbReference type="Gene3D" id="2.60.40.10">
    <property type="entry name" value="Immunoglobulins"/>
    <property type="match status" value="7"/>
</dbReference>
<dbReference type="PROSITE" id="PS00020">
    <property type="entry name" value="ACTININ_2"/>
    <property type="match status" value="1"/>
</dbReference>
<dbReference type="RefSeq" id="XP_030837521.1">
    <property type="nucleotide sequence ID" value="XM_030981661.1"/>
</dbReference>
<dbReference type="SMART" id="SM00557">
    <property type="entry name" value="IG_FLMN"/>
    <property type="match status" value="7"/>
</dbReference>
<dbReference type="PANTHER" id="PTHR38537:SF16">
    <property type="entry name" value="CALPONIN-HOMOLOGY (CH) DOMAIN-CONTAINING PROTEIN"/>
    <property type="match status" value="1"/>
</dbReference>
<evidence type="ECO:0000313" key="7">
    <source>
        <dbReference type="EnsemblMetazoa" id="XP_030837521"/>
    </source>
</evidence>
<dbReference type="EnsemblMetazoa" id="XM_030981661">
    <property type="protein sequence ID" value="XP_030837521"/>
    <property type="gene ID" value="LOC587438"/>
</dbReference>
<feature type="repeat" description="Filamin" evidence="4">
    <location>
        <begin position="400"/>
        <end position="489"/>
    </location>
</feature>
<reference evidence="7" key="2">
    <citation type="submission" date="2021-01" db="UniProtKB">
        <authorList>
            <consortium name="EnsemblMetazoa"/>
        </authorList>
    </citation>
    <scope>IDENTIFICATION</scope>
</reference>
<feature type="domain" description="Calponin-homology (CH)" evidence="6">
    <location>
        <begin position="15"/>
        <end position="127"/>
    </location>
</feature>
<feature type="repeat" description="Filamin" evidence="4">
    <location>
        <begin position="504"/>
        <end position="582"/>
    </location>
</feature>
<dbReference type="OMA" id="ATLNWVC"/>
<dbReference type="Proteomes" id="UP000007110">
    <property type="component" value="Unassembled WGS sequence"/>
</dbReference>
<feature type="repeat" description="Filamin" evidence="4">
    <location>
        <begin position="871"/>
        <end position="964"/>
    </location>
</feature>
<dbReference type="PROSITE" id="PS50194">
    <property type="entry name" value="FILAMIN_REPEAT"/>
    <property type="match status" value="7"/>
</dbReference>
<dbReference type="SMART" id="SM00033">
    <property type="entry name" value="CH"/>
    <property type="match status" value="3"/>
</dbReference>
<dbReference type="InterPro" id="IPR001715">
    <property type="entry name" value="CH_dom"/>
</dbReference>
<dbReference type="OrthoDB" id="18740at2759"/>
<dbReference type="InterPro" id="IPR001298">
    <property type="entry name" value="Filamin/ABP280_rpt"/>
</dbReference>
<evidence type="ECO:0000256" key="1">
    <source>
        <dbReference type="ARBA" id="ARBA00009238"/>
    </source>
</evidence>
<feature type="domain" description="Calponin-homology (CH)" evidence="6">
    <location>
        <begin position="156"/>
        <end position="261"/>
    </location>
</feature>
<feature type="domain" description="Calponin-homology (CH)" evidence="6">
    <location>
        <begin position="262"/>
        <end position="365"/>
    </location>
</feature>
<dbReference type="InterPro" id="IPR017868">
    <property type="entry name" value="Filamin/ABP280_repeat-like"/>
</dbReference>
<evidence type="ECO:0000313" key="8">
    <source>
        <dbReference type="Proteomes" id="UP000007110"/>
    </source>
</evidence>
<feature type="repeat" description="Filamin" evidence="4">
    <location>
        <begin position="580"/>
        <end position="673"/>
    </location>
</feature>
<dbReference type="GO" id="GO:0030036">
    <property type="term" value="P:actin cytoskeleton organization"/>
    <property type="evidence" value="ECO:0007669"/>
    <property type="project" value="InterPro"/>
</dbReference>
<dbReference type="CDD" id="cd21227">
    <property type="entry name" value="CH_jitterbug-like_rpt1"/>
    <property type="match status" value="1"/>
</dbReference>
<evidence type="ECO:0000256" key="4">
    <source>
        <dbReference type="PROSITE-ProRule" id="PRU00087"/>
    </source>
</evidence>
<dbReference type="InterPro" id="IPR036872">
    <property type="entry name" value="CH_dom_sf"/>
</dbReference>
<dbReference type="Gene3D" id="1.10.418.10">
    <property type="entry name" value="Calponin-like domain"/>
    <property type="match status" value="3"/>
</dbReference>
<dbReference type="SUPFAM" id="SSF81296">
    <property type="entry name" value="E set domains"/>
    <property type="match status" value="7"/>
</dbReference>
<sequence>MERNNSSSISAPWVQIQQKTFTNWVNEQLRPAGKQVDDLVTDFEDGLMLITLLDGLVASRGLPMYKKRSSYCKNPKLRVQKMENVSHALQMMERAGIKMVNVGNEDIVEGNLKLILGLVWRIIQRFQLSGGGGPGVTQNGSMDGTAPPQQKSAPKVPPKKLMLKWINSVLPEDAGVVKNFSSDWNNGIILSAILNYCDPSLMTNWHELDKSNGLENCREAMKIANEKYSIPMVVSPEDLSSKHMDELSGMTYLSYFLKHEGPGWYATLNWVRKNVPEEDVQNFKSDWNDGLALCGLVNAVGGDFSDCSDWKDMDRDDKINNCHKGIEAGRKLNVDPTLTATELSQPSVDELNVMAYAAGFHRAKPVSETFKTSFGAETYASQKTTDWGLCCKIDLSRCTGLDTNPNGEVHEANTEVPVTIHVRVLDQQVSVEDISAQIESPGSPVPISLKALSTELVEVQFTPLDGGMHKVSVRCRGEMVRGSPIKVNVAKDMSSYPRNVKVGGNASAFIGEELQFQVDTQEAGQGDISVDITNGHNRLPVRITREGRVFTVHTKAKDTGSYVVDIKWNGQSITDDPMRIAVRDPSKCKATGEGLSRAREDTPAIFTVDPTPAGPGELRVQVEGPNSMAKVSVDENRDGTYTVTYIPVEVGMFTLKIFWSDKQIPGSPYHIKVTDPRKVRVVKSSIKNDQTVNGMHKMTRNKEFKIVFDTTEAGPGMMQADLDTPTSRVPLNVEAEMQGRQSVTFIPDEQGEHELKVTWSGFPIKGSPLKLYSKTEEIPVDHTKVKIRGDGMEVGKVFKKTEFLIDGSTAGPGNPSVRMSGLDEDIDVTLTRLENHKYRATYTPEKPGTYLLHLAWSDRQVNGSPFKVNIAGESHANRVKASGAALGMLVAHNTSRLVIDGREAGAGDLTARCMGPAQLAEVHIGNNQDNTFSLLITPKEQGKHVLEVKYGSDHIQGSPFVLRVAGAPDASQVVCHGFGLEHGILTKFRGRFVCETKGAGSGQLKVRVHGPKGAFRVEMKRNDTRDRTIDVLYNPSEVGDYTIHVKWSDKHVPGSPFLIKIVDNEEQLRDVQEKFPTYSTRARYGGRENGWAEDI</sequence>
<name>A0A7M7NJS4_STRPU</name>
<dbReference type="FunFam" id="1.10.418.10:FF:000006">
    <property type="entry name" value="Filamin-B isoform A"/>
    <property type="match status" value="1"/>
</dbReference>
<dbReference type="SUPFAM" id="SSF47576">
    <property type="entry name" value="Calponin-homology domain, CH-domain"/>
    <property type="match status" value="2"/>
</dbReference>
<feature type="repeat" description="Filamin" evidence="4">
    <location>
        <begin position="965"/>
        <end position="1061"/>
    </location>
</feature>
<dbReference type="InterPro" id="IPR001589">
    <property type="entry name" value="Actinin_actin-bd_CS"/>
</dbReference>
<dbReference type="Pfam" id="PF00630">
    <property type="entry name" value="Filamin"/>
    <property type="match status" value="7"/>
</dbReference>
<dbReference type="InParanoid" id="A0A7M7NJS4"/>
<dbReference type="CDD" id="cd21185">
    <property type="entry name" value="CH_jitterbug-like_rpt3"/>
    <property type="match status" value="1"/>
</dbReference>
<evidence type="ECO:0000256" key="2">
    <source>
        <dbReference type="ARBA" id="ARBA00022737"/>
    </source>
</evidence>
<dbReference type="GO" id="GO:0051015">
    <property type="term" value="F:actin filament binding"/>
    <property type="evidence" value="ECO:0007669"/>
    <property type="project" value="InterPro"/>
</dbReference>
<comment type="similarity">
    <text evidence="1">Belongs to the filamin family.</text>
</comment>
<evidence type="ECO:0000256" key="5">
    <source>
        <dbReference type="SAM" id="MobiDB-lite"/>
    </source>
</evidence>
<dbReference type="InterPro" id="IPR044801">
    <property type="entry name" value="Filamin"/>
</dbReference>
<dbReference type="FunFam" id="2.60.40.10:FF:000096">
    <property type="entry name" value="filamin-C isoform X2"/>
    <property type="match status" value="1"/>
</dbReference>
<keyword evidence="2" id="KW-0677">Repeat</keyword>
<keyword evidence="3" id="KW-0009">Actin-binding</keyword>